<evidence type="ECO:0000256" key="4">
    <source>
        <dbReference type="ARBA" id="ARBA00022847"/>
    </source>
</evidence>
<dbReference type="GO" id="GO:0016020">
    <property type="term" value="C:membrane"/>
    <property type="evidence" value="ECO:0007669"/>
    <property type="project" value="UniProtKB-SubCell"/>
</dbReference>
<evidence type="ECO:0000313" key="10">
    <source>
        <dbReference type="Proteomes" id="UP000663829"/>
    </source>
</evidence>
<dbReference type="Pfam" id="PF07690">
    <property type="entry name" value="MFS_1"/>
    <property type="match status" value="1"/>
</dbReference>
<keyword evidence="10" id="KW-1185">Reference proteome</keyword>
<feature type="transmembrane region" description="Helical" evidence="7">
    <location>
        <begin position="73"/>
        <end position="94"/>
    </location>
</feature>
<evidence type="ECO:0000313" key="9">
    <source>
        <dbReference type="EMBL" id="CAF3839271.1"/>
    </source>
</evidence>
<dbReference type="Proteomes" id="UP000681722">
    <property type="component" value="Unassembled WGS sequence"/>
</dbReference>
<evidence type="ECO:0000256" key="1">
    <source>
        <dbReference type="ARBA" id="ARBA00004141"/>
    </source>
</evidence>
<comment type="subcellular location">
    <subcellularLocation>
        <location evidence="1">Membrane</location>
        <topology evidence="1">Multi-pass membrane protein</topology>
    </subcellularLocation>
</comment>
<dbReference type="GO" id="GO:0015293">
    <property type="term" value="F:symporter activity"/>
    <property type="evidence" value="ECO:0007669"/>
    <property type="project" value="UniProtKB-KW"/>
</dbReference>
<keyword evidence="3 7" id="KW-0812">Transmembrane</keyword>
<dbReference type="InterPro" id="IPR011701">
    <property type="entry name" value="MFS"/>
</dbReference>
<evidence type="ECO:0000256" key="7">
    <source>
        <dbReference type="SAM" id="Phobius"/>
    </source>
</evidence>
<accession>A0A814LXY2</accession>
<feature type="transmembrane region" description="Helical" evidence="7">
    <location>
        <begin position="373"/>
        <end position="391"/>
    </location>
</feature>
<evidence type="ECO:0000313" key="8">
    <source>
        <dbReference type="EMBL" id="CAF1072314.1"/>
    </source>
</evidence>
<dbReference type="GO" id="GO:0006820">
    <property type="term" value="P:monoatomic anion transport"/>
    <property type="evidence" value="ECO:0007669"/>
    <property type="project" value="TreeGrafter"/>
</dbReference>
<feature type="transmembrane region" description="Helical" evidence="7">
    <location>
        <begin position="6"/>
        <end position="27"/>
    </location>
</feature>
<dbReference type="AlphaFoldDB" id="A0A814LXY2"/>
<evidence type="ECO:0000256" key="2">
    <source>
        <dbReference type="ARBA" id="ARBA00022448"/>
    </source>
</evidence>
<dbReference type="EMBL" id="CAJNOQ010004748">
    <property type="protein sequence ID" value="CAF1072314.1"/>
    <property type="molecule type" value="Genomic_DNA"/>
</dbReference>
<evidence type="ECO:0000256" key="5">
    <source>
        <dbReference type="ARBA" id="ARBA00022989"/>
    </source>
</evidence>
<dbReference type="Proteomes" id="UP000663829">
    <property type="component" value="Unassembled WGS sequence"/>
</dbReference>
<keyword evidence="5 7" id="KW-1133">Transmembrane helix</keyword>
<gene>
    <name evidence="8" type="ORF">GPM918_LOCUS17339</name>
    <name evidence="9" type="ORF">SRO942_LOCUS17337</name>
</gene>
<dbReference type="Gene3D" id="1.20.1250.20">
    <property type="entry name" value="MFS general substrate transporter like domains"/>
    <property type="match status" value="2"/>
</dbReference>
<dbReference type="FunFam" id="1.20.1250.20:FF:000003">
    <property type="entry name" value="Solute carrier family 17 member 3"/>
    <property type="match status" value="1"/>
</dbReference>
<feature type="transmembrane region" description="Helical" evidence="7">
    <location>
        <begin position="281"/>
        <end position="297"/>
    </location>
</feature>
<keyword evidence="2" id="KW-0813">Transport</keyword>
<organism evidence="8 10">
    <name type="scientific">Didymodactylos carnosus</name>
    <dbReference type="NCBI Taxonomy" id="1234261"/>
    <lineage>
        <taxon>Eukaryota</taxon>
        <taxon>Metazoa</taxon>
        <taxon>Spiralia</taxon>
        <taxon>Gnathifera</taxon>
        <taxon>Rotifera</taxon>
        <taxon>Eurotatoria</taxon>
        <taxon>Bdelloidea</taxon>
        <taxon>Philodinida</taxon>
        <taxon>Philodinidae</taxon>
        <taxon>Didymodactylos</taxon>
    </lineage>
</organism>
<feature type="transmembrane region" description="Helical" evidence="7">
    <location>
        <begin position="338"/>
        <end position="361"/>
    </location>
</feature>
<dbReference type="OrthoDB" id="2985014at2759"/>
<reference evidence="8" key="1">
    <citation type="submission" date="2021-02" db="EMBL/GenBank/DDBJ databases">
        <authorList>
            <person name="Nowell W R."/>
        </authorList>
    </citation>
    <scope>NUCLEOTIDE SEQUENCE</scope>
</reference>
<evidence type="ECO:0000256" key="3">
    <source>
        <dbReference type="ARBA" id="ARBA00022692"/>
    </source>
</evidence>
<feature type="transmembrane region" description="Helical" evidence="7">
    <location>
        <begin position="136"/>
        <end position="156"/>
    </location>
</feature>
<name>A0A814LXY2_9BILA</name>
<keyword evidence="4" id="KW-0769">Symport</keyword>
<protein>
    <recommendedName>
        <fullName evidence="11">Major facilitator superfamily (MFS) profile domain-containing protein</fullName>
    </recommendedName>
</protein>
<dbReference type="EMBL" id="CAJOBC010004747">
    <property type="protein sequence ID" value="CAF3839271.1"/>
    <property type="molecule type" value="Genomic_DNA"/>
</dbReference>
<keyword evidence="6 7" id="KW-0472">Membrane</keyword>
<feature type="transmembrane region" description="Helical" evidence="7">
    <location>
        <begin position="106"/>
        <end position="129"/>
    </location>
</feature>
<feature type="transmembrane region" description="Helical" evidence="7">
    <location>
        <begin position="236"/>
        <end position="261"/>
    </location>
</feature>
<dbReference type="PANTHER" id="PTHR11662:SF399">
    <property type="entry name" value="FI19708P1-RELATED"/>
    <property type="match status" value="1"/>
</dbReference>
<evidence type="ECO:0008006" key="11">
    <source>
        <dbReference type="Google" id="ProtNLM"/>
    </source>
</evidence>
<proteinExistence type="predicted"/>
<comment type="caution">
    <text evidence="8">The sequence shown here is derived from an EMBL/GenBank/DDBJ whole genome shotgun (WGS) entry which is preliminary data.</text>
</comment>
<dbReference type="PANTHER" id="PTHR11662">
    <property type="entry name" value="SOLUTE CARRIER FAMILY 17"/>
    <property type="match status" value="1"/>
</dbReference>
<feature type="transmembrane region" description="Helical" evidence="7">
    <location>
        <begin position="304"/>
        <end position="326"/>
    </location>
</feature>
<sequence>MVVNRPPLRFSTRMCMALLVLMAFLVLHLQRINLPISITCMINKTVSYEANPKQITLLLKRKQYHWSESNQQLLLGAYWAGYIFTQIPVTMTLWSQWAVPEERGTLISIGYCGTHLGTAITMFIGGILCRFITSGWLYLFLSSSLFGFLWCLLWYWKAADSPLEHKTISDKEKQYISAGAGIMNRRKTNQNIPWKKMLASKPLIALISTDVLNLFGFFFFTSNLGKIMVEVHQIPVIYTGIIAAAGFLCTWFTALFSGIIADKFVRKGIMSITNTRKLSNSITSFGPCLCMISFYFCDEKQKVLSILTILTYLACSGFGYGSGYVVNFNDIIPMYSGFVFGIVNTFSSLAGVWGNMIAAIVLKESTLSNWRPLFILFSIVYFLAGVVYLPWGSALPEKWAEFPANAPNDEEVPMQDVNLNEVHA</sequence>
<dbReference type="InterPro" id="IPR036259">
    <property type="entry name" value="MFS_trans_sf"/>
</dbReference>
<dbReference type="InterPro" id="IPR050382">
    <property type="entry name" value="MFS_Na/Anion_cotransporter"/>
</dbReference>
<evidence type="ECO:0000256" key="6">
    <source>
        <dbReference type="ARBA" id="ARBA00023136"/>
    </source>
</evidence>
<feature type="transmembrane region" description="Helical" evidence="7">
    <location>
        <begin position="203"/>
        <end position="224"/>
    </location>
</feature>
<dbReference type="SUPFAM" id="SSF103473">
    <property type="entry name" value="MFS general substrate transporter"/>
    <property type="match status" value="1"/>
</dbReference>